<feature type="compositionally biased region" description="Acidic residues" evidence="2">
    <location>
        <begin position="322"/>
        <end position="334"/>
    </location>
</feature>
<feature type="region of interest" description="Disordered" evidence="2">
    <location>
        <begin position="200"/>
        <end position="335"/>
    </location>
</feature>
<dbReference type="GO" id="GO:0008270">
    <property type="term" value="F:zinc ion binding"/>
    <property type="evidence" value="ECO:0007669"/>
    <property type="project" value="UniProtKB-KW"/>
</dbReference>
<dbReference type="Proteomes" id="UP000245119">
    <property type="component" value="Linkage Group LG5"/>
</dbReference>
<dbReference type="InterPro" id="IPR013087">
    <property type="entry name" value="Znf_C2H2_type"/>
</dbReference>
<keyword evidence="1" id="KW-0479">Metal-binding</keyword>
<feature type="compositionally biased region" description="Polar residues" evidence="2">
    <location>
        <begin position="232"/>
        <end position="250"/>
    </location>
</feature>
<evidence type="ECO:0000313" key="5">
    <source>
        <dbReference type="Proteomes" id="UP000245119"/>
    </source>
</evidence>
<evidence type="ECO:0000259" key="3">
    <source>
        <dbReference type="PROSITE" id="PS50157"/>
    </source>
</evidence>
<feature type="compositionally biased region" description="Polar residues" evidence="2">
    <location>
        <begin position="267"/>
        <end position="280"/>
    </location>
</feature>
<dbReference type="PROSITE" id="PS00028">
    <property type="entry name" value="ZINC_FINGER_C2H2_1"/>
    <property type="match status" value="1"/>
</dbReference>
<dbReference type="OrthoDB" id="3437960at2759"/>
<gene>
    <name evidence="4" type="ORF">C0Q70_08931</name>
</gene>
<proteinExistence type="predicted"/>
<feature type="compositionally biased region" description="Basic and acidic residues" evidence="2">
    <location>
        <begin position="287"/>
        <end position="321"/>
    </location>
</feature>
<dbReference type="AlphaFoldDB" id="A0A2T7P8F0"/>
<dbReference type="SMART" id="SM00355">
    <property type="entry name" value="ZnF_C2H2"/>
    <property type="match status" value="2"/>
</dbReference>
<evidence type="ECO:0000256" key="1">
    <source>
        <dbReference type="PROSITE-ProRule" id="PRU00042"/>
    </source>
</evidence>
<dbReference type="SUPFAM" id="SSF57667">
    <property type="entry name" value="beta-beta-alpha zinc fingers"/>
    <property type="match status" value="1"/>
</dbReference>
<dbReference type="InterPro" id="IPR036236">
    <property type="entry name" value="Znf_C2H2_sf"/>
</dbReference>
<evidence type="ECO:0000313" key="4">
    <source>
        <dbReference type="EMBL" id="PVD29676.1"/>
    </source>
</evidence>
<dbReference type="PROSITE" id="PS50157">
    <property type="entry name" value="ZINC_FINGER_C2H2_2"/>
    <property type="match status" value="2"/>
</dbReference>
<feature type="domain" description="C2H2-type" evidence="3">
    <location>
        <begin position="109"/>
        <end position="137"/>
    </location>
</feature>
<accession>A0A2T7P8F0</accession>
<evidence type="ECO:0000256" key="2">
    <source>
        <dbReference type="SAM" id="MobiDB-lite"/>
    </source>
</evidence>
<comment type="caution">
    <text evidence="4">The sequence shown here is derived from an EMBL/GenBank/DDBJ whole genome shotgun (WGS) entry which is preliminary data.</text>
</comment>
<keyword evidence="1" id="KW-0862">Zinc</keyword>
<dbReference type="EMBL" id="PZQS01000005">
    <property type="protein sequence ID" value="PVD29676.1"/>
    <property type="molecule type" value="Genomic_DNA"/>
</dbReference>
<keyword evidence="1" id="KW-0863">Zinc-finger</keyword>
<keyword evidence="5" id="KW-1185">Reference proteome</keyword>
<dbReference type="Pfam" id="PF00096">
    <property type="entry name" value="zf-C2H2"/>
    <property type="match status" value="1"/>
</dbReference>
<organism evidence="4 5">
    <name type="scientific">Pomacea canaliculata</name>
    <name type="common">Golden apple snail</name>
    <dbReference type="NCBI Taxonomy" id="400727"/>
    <lineage>
        <taxon>Eukaryota</taxon>
        <taxon>Metazoa</taxon>
        <taxon>Spiralia</taxon>
        <taxon>Lophotrochozoa</taxon>
        <taxon>Mollusca</taxon>
        <taxon>Gastropoda</taxon>
        <taxon>Caenogastropoda</taxon>
        <taxon>Architaenioglossa</taxon>
        <taxon>Ampullarioidea</taxon>
        <taxon>Ampullariidae</taxon>
        <taxon>Pomacea</taxon>
    </lineage>
</organism>
<dbReference type="Gene3D" id="3.30.160.60">
    <property type="entry name" value="Classic Zinc Finger"/>
    <property type="match status" value="1"/>
</dbReference>
<feature type="domain" description="C2H2-type" evidence="3">
    <location>
        <begin position="137"/>
        <end position="161"/>
    </location>
</feature>
<sequence length="361" mass="39933">MQGAERPDLDVFPLAMHRKVCGKESFLHPAPAHIQVPESLSHLSSSTIPIPLHPKPSLISSVLAASKLQDNRLINQKGMRHERVRGRGKGLGRVHFRCNDLLASAKERFPCSYCDYASVRRYNLERHIRLRHPSYRYKCPLPACGMILLDETELTTHIHIHDTISVVVCYGCNLPFDSWATLSHHQQVCRGFEGHPTVKVAQGGSGKGRRYKMGNPLSGCDLKQEPGDSSMHGEQSVGSASGQHSDTLSSRLVEYDEHPGNIPAEHSGSQTAKHTGSRPTDYSGIRSSEHDGNSLAEHSRSRTAEHADNRQAEHSGIRSAEDVETSMESEDGVEVVDYSENLPVHFIKKETAVSEEESSLE</sequence>
<name>A0A2T7P8F0_POMCA</name>
<reference evidence="4 5" key="1">
    <citation type="submission" date="2018-04" db="EMBL/GenBank/DDBJ databases">
        <title>The genome of golden apple snail Pomacea canaliculata provides insight into stress tolerance and invasive adaptation.</title>
        <authorList>
            <person name="Liu C."/>
            <person name="Liu B."/>
            <person name="Ren Y."/>
            <person name="Zhang Y."/>
            <person name="Wang H."/>
            <person name="Li S."/>
            <person name="Jiang F."/>
            <person name="Yin L."/>
            <person name="Zhang G."/>
            <person name="Qian W."/>
            <person name="Fan W."/>
        </authorList>
    </citation>
    <scope>NUCLEOTIDE SEQUENCE [LARGE SCALE GENOMIC DNA]</scope>
    <source>
        <strain evidence="4">SZHN2017</strain>
        <tissue evidence="4">Muscle</tissue>
    </source>
</reference>
<protein>
    <recommendedName>
        <fullName evidence="3">C2H2-type domain-containing protein</fullName>
    </recommendedName>
</protein>